<reference evidence="2" key="1">
    <citation type="submission" date="2016-11" db="UniProtKB">
        <authorList>
            <consortium name="WormBaseParasite"/>
        </authorList>
    </citation>
    <scope>IDENTIFICATION</scope>
</reference>
<keyword evidence="1" id="KW-1185">Reference proteome</keyword>
<name>A0A1I7ZZZ0_9BILA</name>
<dbReference type="Proteomes" id="UP000095287">
    <property type="component" value="Unplaced"/>
</dbReference>
<dbReference type="AlphaFoldDB" id="A0A1I7ZZZ0"/>
<sequence length="114" mass="12928">MTRPTAFILGSLLLSTYIIKPPPHRLLERSSCMNLRPQKTKNSSFMLDNLQEGRLSRKRKKLKTTFGGLLRKQSIAIGAVCSVAKKETNLSTTWIVNSIFFILNGDGWRSRSFL</sequence>
<proteinExistence type="predicted"/>
<dbReference type="WBParaSite" id="L893_g31291.t1">
    <property type="protein sequence ID" value="L893_g31291.t1"/>
    <property type="gene ID" value="L893_g31291"/>
</dbReference>
<accession>A0A1I7ZZZ0</accession>
<protein>
    <submittedName>
        <fullName evidence="2">Secreted protein</fullName>
    </submittedName>
</protein>
<organism evidence="1 2">
    <name type="scientific">Steinernema glaseri</name>
    <dbReference type="NCBI Taxonomy" id="37863"/>
    <lineage>
        <taxon>Eukaryota</taxon>
        <taxon>Metazoa</taxon>
        <taxon>Ecdysozoa</taxon>
        <taxon>Nematoda</taxon>
        <taxon>Chromadorea</taxon>
        <taxon>Rhabditida</taxon>
        <taxon>Tylenchina</taxon>
        <taxon>Panagrolaimomorpha</taxon>
        <taxon>Strongyloidoidea</taxon>
        <taxon>Steinernematidae</taxon>
        <taxon>Steinernema</taxon>
    </lineage>
</organism>
<evidence type="ECO:0000313" key="1">
    <source>
        <dbReference type="Proteomes" id="UP000095287"/>
    </source>
</evidence>
<evidence type="ECO:0000313" key="2">
    <source>
        <dbReference type="WBParaSite" id="L893_g31291.t1"/>
    </source>
</evidence>